<evidence type="ECO:0000259" key="14">
    <source>
        <dbReference type="Pfam" id="PF23192"/>
    </source>
</evidence>
<dbReference type="KEGG" id="foc:113212575"/>
<feature type="domain" description="NOMO C-terminal transthyretin-like" evidence="14">
    <location>
        <begin position="1028"/>
        <end position="1130"/>
    </location>
</feature>
<dbReference type="Pfam" id="PF22904">
    <property type="entry name" value="NOMO1-like_2nd"/>
    <property type="match status" value="1"/>
</dbReference>
<dbReference type="InterPro" id="IPR055074">
    <property type="entry name" value="NOMO1-3_2nd"/>
</dbReference>
<accession>A0A9C6XWC9</accession>
<dbReference type="GO" id="GO:0030246">
    <property type="term" value="F:carbohydrate binding"/>
    <property type="evidence" value="ECO:0007669"/>
    <property type="project" value="InterPro"/>
</dbReference>
<dbReference type="OrthoDB" id="10263633at2759"/>
<evidence type="ECO:0000259" key="15">
    <source>
        <dbReference type="Pfam" id="PF23194"/>
    </source>
</evidence>
<dbReference type="InterPro" id="IPR056319">
    <property type="entry name" value="NOMO_7th"/>
</dbReference>
<evidence type="ECO:0000256" key="1">
    <source>
        <dbReference type="ARBA" id="ARBA00004115"/>
    </source>
</evidence>
<evidence type="ECO:0000256" key="4">
    <source>
        <dbReference type="ARBA" id="ARBA00022824"/>
    </source>
</evidence>
<dbReference type="Proteomes" id="UP000504606">
    <property type="component" value="Unplaced"/>
</dbReference>
<evidence type="ECO:0000256" key="9">
    <source>
        <dbReference type="SAM" id="SignalP"/>
    </source>
</evidence>
<evidence type="ECO:0000313" key="16">
    <source>
        <dbReference type="Proteomes" id="UP000504606"/>
    </source>
</evidence>
<dbReference type="InterPro" id="IPR051417">
    <property type="entry name" value="SDr/BOS_complex"/>
</dbReference>
<evidence type="ECO:0000256" key="6">
    <source>
        <dbReference type="ARBA" id="ARBA00023136"/>
    </source>
</evidence>
<evidence type="ECO:0000256" key="5">
    <source>
        <dbReference type="ARBA" id="ARBA00022989"/>
    </source>
</evidence>
<feature type="signal peptide" evidence="9">
    <location>
        <begin position="1"/>
        <end position="28"/>
    </location>
</feature>
<feature type="compositionally biased region" description="Basic and acidic residues" evidence="7">
    <location>
        <begin position="1190"/>
        <end position="1208"/>
    </location>
</feature>
<name>A0A9C6XWC9_FRAOC</name>
<dbReference type="RefSeq" id="XP_052133498.1">
    <property type="nucleotide sequence ID" value="XM_052277538.1"/>
</dbReference>
<keyword evidence="2 8" id="KW-0812">Transmembrane</keyword>
<dbReference type="SUPFAM" id="SSF49452">
    <property type="entry name" value="Starch-binding domain-like"/>
    <property type="match status" value="2"/>
</dbReference>
<feature type="chain" id="PRO_5039168799" evidence="9">
    <location>
        <begin position="29"/>
        <end position="1231"/>
    </location>
</feature>
<feature type="domain" description="NOMO seventh transthyretin-like" evidence="13">
    <location>
        <begin position="589"/>
        <end position="654"/>
    </location>
</feature>
<dbReference type="InterPro" id="IPR013784">
    <property type="entry name" value="Carb-bd-like_fold"/>
</dbReference>
<evidence type="ECO:0000256" key="7">
    <source>
        <dbReference type="SAM" id="MobiDB-lite"/>
    </source>
</evidence>
<dbReference type="InterPro" id="IPR055073">
    <property type="entry name" value="NOMO1-like_9th"/>
</dbReference>
<proteinExistence type="predicted"/>
<dbReference type="SUPFAM" id="SSF117074">
    <property type="entry name" value="Hypothetical protein PA1324"/>
    <property type="match status" value="1"/>
</dbReference>
<keyword evidence="3 9" id="KW-0732">Signal</keyword>
<keyword evidence="16" id="KW-1185">Reference proteome</keyword>
<feature type="domain" description="NOMO second beta-sandwich" evidence="12">
    <location>
        <begin position="121"/>
        <end position="209"/>
    </location>
</feature>
<keyword evidence="6 8" id="KW-0472">Membrane</keyword>
<dbReference type="GeneID" id="113212575"/>
<evidence type="ECO:0000259" key="13">
    <source>
        <dbReference type="Pfam" id="PF23141"/>
    </source>
</evidence>
<feature type="domain" description="NOMO-like N-terminal beta-sandwich" evidence="10">
    <location>
        <begin position="35"/>
        <end position="119"/>
    </location>
</feature>
<dbReference type="AlphaFoldDB" id="A0A9C6XWC9"/>
<dbReference type="SUPFAM" id="SSF49478">
    <property type="entry name" value="Cna protein B-type domain"/>
    <property type="match status" value="2"/>
</dbReference>
<dbReference type="InterPro" id="IPR013783">
    <property type="entry name" value="Ig-like_fold"/>
</dbReference>
<dbReference type="InterPro" id="IPR055075">
    <property type="entry name" value="NOMO-like_N"/>
</dbReference>
<comment type="subcellular location">
    <subcellularLocation>
        <location evidence="1">Endoplasmic reticulum membrane</location>
        <topology evidence="1">Single-pass type I membrane protein</topology>
    </subcellularLocation>
</comment>
<dbReference type="PANTHER" id="PTHR23303">
    <property type="entry name" value="CARBOXYPEPTIDASE REGULATORY REGION-CONTAINING"/>
    <property type="match status" value="1"/>
</dbReference>
<feature type="transmembrane region" description="Helical" evidence="8">
    <location>
        <begin position="1142"/>
        <end position="1159"/>
    </location>
</feature>
<gene>
    <name evidence="17" type="primary">LOC113212575</name>
</gene>
<organism evidence="16 17">
    <name type="scientific">Frankliniella occidentalis</name>
    <name type="common">Western flower thrips</name>
    <name type="synonym">Euthrips occidentalis</name>
    <dbReference type="NCBI Taxonomy" id="133901"/>
    <lineage>
        <taxon>Eukaryota</taxon>
        <taxon>Metazoa</taxon>
        <taxon>Ecdysozoa</taxon>
        <taxon>Arthropoda</taxon>
        <taxon>Hexapoda</taxon>
        <taxon>Insecta</taxon>
        <taxon>Pterygota</taxon>
        <taxon>Neoptera</taxon>
        <taxon>Paraneoptera</taxon>
        <taxon>Thysanoptera</taxon>
        <taxon>Terebrantia</taxon>
        <taxon>Thripoidea</taxon>
        <taxon>Thripidae</taxon>
        <taxon>Frankliniella</taxon>
    </lineage>
</organism>
<feature type="region of interest" description="Disordered" evidence="7">
    <location>
        <begin position="1182"/>
        <end position="1231"/>
    </location>
</feature>
<evidence type="ECO:0000313" key="17">
    <source>
        <dbReference type="RefSeq" id="XP_052133498.1"/>
    </source>
</evidence>
<dbReference type="Gene3D" id="2.60.40.1120">
    <property type="entry name" value="Carboxypeptidase-like, regulatory domain"/>
    <property type="match status" value="2"/>
</dbReference>
<evidence type="ECO:0000256" key="8">
    <source>
        <dbReference type="SAM" id="Phobius"/>
    </source>
</evidence>
<evidence type="ECO:0000259" key="12">
    <source>
        <dbReference type="Pfam" id="PF22904"/>
    </source>
</evidence>
<evidence type="ECO:0000256" key="3">
    <source>
        <dbReference type="ARBA" id="ARBA00022729"/>
    </source>
</evidence>
<dbReference type="Pfam" id="PF23192">
    <property type="entry name" value="NOMO_12th"/>
    <property type="match status" value="1"/>
</dbReference>
<dbReference type="GO" id="GO:0005789">
    <property type="term" value="C:endoplasmic reticulum membrane"/>
    <property type="evidence" value="ECO:0007669"/>
    <property type="project" value="UniProtKB-SubCell"/>
</dbReference>
<sequence>MKLCCRFQILLFNLCFLFLSILFDGSHGQDIIGCGGFVKSDIDISKAQVQVKLYTKQGSLKDQTECAPKNGYYFLPVYDKGSYILRIEPPKGWTFHPKEVPLTFDGRTDPCSQNKDINFEFKGFTVFGKVLSAGSTAGPEGITVHLLKDKKEIAQTVTISNGDFEFPSVTTGIYNLKISHPKWHVSNAETTVSVAGGNGIVKPGSLVVSGYDVSGKVLSDGEAVQGVNLILFQRAVVEGSSTPVIPGCNKQTLQGYKSPSEKGIRLLCHTQSDANGLFGFTSLPPGSYRVEPFYQGPQNLKFDLYPKSQDFVVSHGSVVLPVEFQIKGFTVSGRVLYTPNGLGVPHAYVLVNNQIKTETDKNGFFSLNSMQSGTYSVEAASDKLRFSAINVKVSPSSAQLPDLFPWGFEVCGRINPPRLEDNRPRTVTLSSSKDSSNVIDRAEADSAGLYCFHLKPGTYYASVQMSQEEKAKGLQYAPLVREVKVVNQPVNVGNDFSQLKARVHGKVSCLQRCSDISIRLLPLSPGVEEVTIRLKDDNTYEINEVLLGNYHVKVIRDDWCWGASQYEIEVSTAEVAVPVFKHVGYATIVQTSHNASINYELVTETPNQIKKTLPMRKGISRLCVPSAGTYRIQAVGCHKFAEPSTVMWNTKDPAKAIAFTAIGHTITGFVESIKQVDDLIVRIEKDNGSLVELQGPLKPKQSDGKWQYEISIMALENEDYKIIPQSAVMLFKPEEITMTRYLECAQGVFSIEAFLGQIISGEITPALGGVAITVMEDQSLEDPKIIAQTETDSKGQYRIGPLQPGVKYSVLAEKEGYVMTGPDARNKITARKLAEIAAVVTDRADGAPLQGVLLSVSGGAYRRNSLTGPDGQLSFKSLSPGEYYLRPLLKEYRFEPPALQFEVKEGDTVNVKLEGDRVAWSAYGTVTSLSKEPEAGVLVEAVGVDRERHNCAQLQEEAVTEITGQFRIKGLQPQCNYIVRVKPTAEANKHIYRATPDSIPLQAVESDVKNLRLIAFRPIAKTEVVAVVRSGVDTVEQLRSVKLRLCREETPDHPIHVVRLDSIVGTQGGRVHEYYPAGVMVHFPLIPSDGRGYVLQLESSLSPSAYDYSNQAVHFRTNVSFHYVPFSFEPIPRFVDQDMNQGSIFLLPLVLIALFSYFGRDHIAPSLKRLSQAGLLRRLAGEGPVVSERPNSREKTASRDNKSPREQDNSPDSSDGATVEQIGKKKKPRRT</sequence>
<dbReference type="Pfam" id="PF23141">
    <property type="entry name" value="Ig_NOMO"/>
    <property type="match status" value="1"/>
</dbReference>
<dbReference type="PANTHER" id="PTHR23303:SF14">
    <property type="entry name" value="BOS COMPLEX SUBUNIT NOMO1-RELATED"/>
    <property type="match status" value="1"/>
</dbReference>
<dbReference type="Pfam" id="PF23194">
    <property type="entry name" value="NOMO_5th"/>
    <property type="match status" value="1"/>
</dbReference>
<dbReference type="Pfam" id="PF22898">
    <property type="entry name" value="NOMO1-like_1st"/>
    <property type="match status" value="1"/>
</dbReference>
<feature type="domain" description="NOMO fifth transthyretin-like" evidence="15">
    <location>
        <begin position="409"/>
        <end position="491"/>
    </location>
</feature>
<keyword evidence="5 8" id="KW-1133">Transmembrane helix</keyword>
<feature type="domain" description="NOMO-like ninth beta-sandwich" evidence="11">
    <location>
        <begin position="756"/>
        <end position="824"/>
    </location>
</feature>
<evidence type="ECO:0000256" key="2">
    <source>
        <dbReference type="ARBA" id="ARBA00022692"/>
    </source>
</evidence>
<reference evidence="17" key="2">
    <citation type="submission" date="2025-08" db="UniProtKB">
        <authorList>
            <consortium name="RefSeq"/>
        </authorList>
    </citation>
    <scope>IDENTIFICATION</scope>
    <source>
        <tissue evidence="17">Whole organism</tissue>
    </source>
</reference>
<dbReference type="Pfam" id="PF22902">
    <property type="entry name" value="NOMO1-like_9th"/>
    <property type="match status" value="1"/>
</dbReference>
<keyword evidence="4" id="KW-0256">Endoplasmic reticulum</keyword>
<evidence type="ECO:0000259" key="10">
    <source>
        <dbReference type="Pfam" id="PF22898"/>
    </source>
</evidence>
<evidence type="ECO:0000259" key="11">
    <source>
        <dbReference type="Pfam" id="PF22902"/>
    </source>
</evidence>
<dbReference type="InterPro" id="IPR056190">
    <property type="entry name" value="NOMO_5th"/>
</dbReference>
<reference evidence="17" key="1">
    <citation type="journal article" date="2018" name="Proc. Natl. Acad. Sci. U.S.A.">
        <title>Phylogenomics and the evolution of hemipteroid insects.</title>
        <authorList>
            <person name="Johnson K.P."/>
            <person name="Dietrich C.H."/>
            <person name="Friedrich F."/>
            <person name="Beutel R.G."/>
            <person name="Wipfler B."/>
            <person name="Peters R.S."/>
            <person name="Allen J.M."/>
            <person name="Petersen M."/>
            <person name="Donath A."/>
            <person name="Walden K.K."/>
            <person name="Kozlov A.M."/>
            <person name="Podsiadlowski L."/>
            <person name="Mayer C."/>
            <person name="Meusemann K."/>
            <person name="Vasilikopoulos A."/>
            <person name="Waterhouse R.M."/>
            <person name="Cameron S.L."/>
            <person name="Weirauch C."/>
            <person name="Swanson D.R."/>
            <person name="Percy D.M."/>
            <person name="Hardy N.B."/>
            <person name="Terry I."/>
            <person name="Liu S."/>
            <person name="Zhou X."/>
            <person name="Misof B."/>
            <person name="Robertson H.M."/>
            <person name="Yoshizawa K."/>
        </authorList>
    </citation>
    <scope>NUCLEOTIDE SEQUENCE</scope>
    <source>
        <tissue evidence="17">Whole organism</tissue>
    </source>
</reference>
<dbReference type="Gene3D" id="2.60.40.10">
    <property type="entry name" value="Immunoglobulins"/>
    <property type="match status" value="1"/>
</dbReference>
<dbReference type="InterPro" id="IPR056191">
    <property type="entry name" value="NOMO_12th"/>
</dbReference>
<protein>
    <submittedName>
        <fullName evidence="17">Nodal modulator 1</fullName>
    </submittedName>
</protein>